<dbReference type="Gene3D" id="3.80.10.10">
    <property type="entry name" value="Ribonuclease Inhibitor"/>
    <property type="match status" value="4"/>
</dbReference>
<evidence type="ECO:0000313" key="7">
    <source>
        <dbReference type="EMBL" id="PWA73768.1"/>
    </source>
</evidence>
<evidence type="ECO:0000256" key="3">
    <source>
        <dbReference type="ARBA" id="ARBA00022821"/>
    </source>
</evidence>
<dbReference type="GO" id="GO:0051707">
    <property type="term" value="P:response to other organism"/>
    <property type="evidence" value="ECO:0007669"/>
    <property type="project" value="UniProtKB-ARBA"/>
</dbReference>
<dbReference type="SMART" id="SM00255">
    <property type="entry name" value="TIR"/>
    <property type="match status" value="1"/>
</dbReference>
<keyword evidence="4" id="KW-0520">NAD</keyword>
<dbReference type="InterPro" id="IPR035897">
    <property type="entry name" value="Toll_tir_struct_dom_sf"/>
</dbReference>
<dbReference type="Gene3D" id="3.40.50.10140">
    <property type="entry name" value="Toll/interleukin-1 receptor homology (TIR) domain"/>
    <property type="match status" value="1"/>
</dbReference>
<comment type="caution">
    <text evidence="7">The sequence shown here is derived from an EMBL/GenBank/DDBJ whole genome shotgun (WGS) entry which is preliminary data.</text>
</comment>
<evidence type="ECO:0000313" key="8">
    <source>
        <dbReference type="Proteomes" id="UP000245207"/>
    </source>
</evidence>
<dbReference type="Pfam" id="PF01582">
    <property type="entry name" value="TIR"/>
    <property type="match status" value="1"/>
</dbReference>
<dbReference type="InterPro" id="IPR002182">
    <property type="entry name" value="NB-ARC"/>
</dbReference>
<dbReference type="Gene3D" id="3.40.50.300">
    <property type="entry name" value="P-loop containing nucleotide triphosphate hydrolases"/>
    <property type="match status" value="1"/>
</dbReference>
<dbReference type="InterPro" id="IPR042197">
    <property type="entry name" value="Apaf_helical"/>
</dbReference>
<dbReference type="Pfam" id="PF23282">
    <property type="entry name" value="WHD_ROQ1"/>
    <property type="match status" value="1"/>
</dbReference>
<dbReference type="InterPro" id="IPR044974">
    <property type="entry name" value="Disease_R_plants"/>
</dbReference>
<dbReference type="InterPro" id="IPR032675">
    <property type="entry name" value="LRR_dom_sf"/>
</dbReference>
<dbReference type="PRINTS" id="PR00364">
    <property type="entry name" value="DISEASERSIST"/>
</dbReference>
<dbReference type="SUPFAM" id="SSF52200">
    <property type="entry name" value="Toll/Interleukin receptor TIR domain"/>
    <property type="match status" value="1"/>
</dbReference>
<dbReference type="InterPro" id="IPR027417">
    <property type="entry name" value="P-loop_NTPase"/>
</dbReference>
<dbReference type="Pfam" id="PF23598">
    <property type="entry name" value="LRR_14"/>
    <property type="match status" value="1"/>
</dbReference>
<dbReference type="SUPFAM" id="SSF52540">
    <property type="entry name" value="P-loop containing nucleoside triphosphate hydrolases"/>
    <property type="match status" value="1"/>
</dbReference>
<evidence type="ECO:0000256" key="4">
    <source>
        <dbReference type="ARBA" id="ARBA00023027"/>
    </source>
</evidence>
<dbReference type="InterPro" id="IPR003591">
    <property type="entry name" value="Leu-rich_rpt_typical-subtyp"/>
</dbReference>
<keyword evidence="8" id="KW-1185">Reference proteome</keyword>
<dbReference type="FunFam" id="3.40.50.10140:FF:000007">
    <property type="entry name" value="Disease resistance protein (TIR-NBS-LRR class)"/>
    <property type="match status" value="1"/>
</dbReference>
<feature type="domain" description="TIR" evidence="6">
    <location>
        <begin position="127"/>
        <end position="291"/>
    </location>
</feature>
<dbReference type="PANTHER" id="PTHR11017">
    <property type="entry name" value="LEUCINE-RICH REPEAT-CONTAINING PROTEIN"/>
    <property type="match status" value="1"/>
</dbReference>
<feature type="region of interest" description="Disordered" evidence="5">
    <location>
        <begin position="15"/>
        <end position="49"/>
    </location>
</feature>
<dbReference type="SUPFAM" id="SSF46785">
    <property type="entry name" value="Winged helix' DNA-binding domain"/>
    <property type="match status" value="1"/>
</dbReference>
<dbReference type="GO" id="GO:0043531">
    <property type="term" value="F:ADP binding"/>
    <property type="evidence" value="ECO:0007669"/>
    <property type="project" value="InterPro"/>
</dbReference>
<dbReference type="InterPro" id="IPR036390">
    <property type="entry name" value="WH_DNA-bd_sf"/>
</dbReference>
<reference evidence="7 8" key="1">
    <citation type="journal article" date="2018" name="Mol. Plant">
        <title>The genome of Artemisia annua provides insight into the evolution of Asteraceae family and artemisinin biosynthesis.</title>
        <authorList>
            <person name="Shen Q."/>
            <person name="Zhang L."/>
            <person name="Liao Z."/>
            <person name="Wang S."/>
            <person name="Yan T."/>
            <person name="Shi P."/>
            <person name="Liu M."/>
            <person name="Fu X."/>
            <person name="Pan Q."/>
            <person name="Wang Y."/>
            <person name="Lv Z."/>
            <person name="Lu X."/>
            <person name="Zhang F."/>
            <person name="Jiang W."/>
            <person name="Ma Y."/>
            <person name="Chen M."/>
            <person name="Hao X."/>
            <person name="Li L."/>
            <person name="Tang Y."/>
            <person name="Lv G."/>
            <person name="Zhou Y."/>
            <person name="Sun X."/>
            <person name="Brodelius P.E."/>
            <person name="Rose J.K.C."/>
            <person name="Tang K."/>
        </authorList>
    </citation>
    <scope>NUCLEOTIDE SEQUENCE [LARGE SCALE GENOMIC DNA]</scope>
    <source>
        <strain evidence="8">cv. Huhao1</strain>
        <tissue evidence="7">Leaf</tissue>
    </source>
</reference>
<dbReference type="SUPFAM" id="SSF52058">
    <property type="entry name" value="L domain-like"/>
    <property type="match status" value="2"/>
</dbReference>
<dbReference type="InterPro" id="IPR058192">
    <property type="entry name" value="WHD_ROQ1-like"/>
</dbReference>
<keyword evidence="2" id="KW-0677">Repeat</keyword>
<gene>
    <name evidence="7" type="ORF">CTI12_AA167710</name>
</gene>
<dbReference type="InterPro" id="IPR000157">
    <property type="entry name" value="TIR_dom"/>
</dbReference>
<feature type="region of interest" description="Disordered" evidence="5">
    <location>
        <begin position="81"/>
        <end position="119"/>
    </location>
</feature>
<dbReference type="Proteomes" id="UP000245207">
    <property type="component" value="Unassembled WGS sequence"/>
</dbReference>
<dbReference type="InterPro" id="IPR055414">
    <property type="entry name" value="LRR_R13L4/SHOC2-like"/>
</dbReference>
<name>A0A2U1NJW6_ARTAN</name>
<sequence>MSFSRLLRFFSDHLSITSPNSSAPEKEESSSNSSAPKKDESSSNSSAPKIMVSTSTSSIALLGVMLMASSTFIYYFYSKASSSNSSEPTKEESSSNSSASEKEESSPNSSAPKVMASTSTTPIQKRFKYDVFLSFRGEDTRKNFLGHLYEALNAKGIYTYKDDVRIHKGKTISDELIKAIQDSKFYIIVFSKNYASSSWCLDELVKIMECQKMDEHTTYPVFYDVEPTQVRKQIGAVKNAFFKNKKKEAAQKWRDALKEAADLAGWELKSTSDGNEAEFIKKIVREILLELRPINSGFDEKLVGMETRVKGVVDSLKMEIDDVRMIGIKGMGGAGKTTTARAVFDRLSAGFEAKKFVENVREVSTKLGLNKLQEQVLSDVLNEHVTVDAVTDGKIMMKNRMCGIKVLLVLDDVNHRDQLEALAGGSNWFKPGSRIIVTTRDEQVLVAHRVKWIPDIHLLSDDQVLEAHRANVIHDIALLSEQEAITLFSTYAFGRKNPLKEFEKLSGKVVRYAAGLPLTLKVLGSSLCGKDEHEWKDAIERLKEFPLEETLKKLELSYESLEKDCKEIFLDIACILKGKSREAAIRILECCGFRAINGLKVLEQRSLITVNEDGFLGMHDHIEEMGKNIVHREHPNEPNKHSRLWIKEEIEDILANDKGTEATICLQLRNLNTNAGTVMKGLGKMKQLRYLQVYFPYLDYNERDAEDLDNAAQYFSNSLKYLNCANYPFLYLPKTFQANNLVGLDMHNGRMVQLWKDGEKKVLKKLKFLSLYESALTTFDFSMTPSLETLILSSDKLVKLCMPVSCQELKHLDISRSKLRTFDLGLTPNLEKFSLNKCADFEELHVSSACPNLKFLELGGKSRLRSLDLELFPNLEMLDLEGCADFEELHVSSACPNLKALKLRKSRLRSLDLELFPNLESLDLEGCADFEELHVSSACPNLKFLQVSKSRLRSLDLQLFPNLERLDLEGCDKLVEINAPVGCLRKLVYLNLGSCLRFSHFVVKKDSRSSASLRLVGKSLDLCRLHPNSNLPKFQFDCNYKENLPSSVGNIENLISFGLCACTDFKKFSDMICSLRCLSNLELECDIPEFPKDLGQLECLEELYVRSKKIKYLPDSICMLKRLKSIDVRDCSCLRKLPEGIGQLESLERLDLTATMIKHLPDSICELKHLTHLILHHCTLLEKLPENLGQLECLEELYVWSMKIEYLPDSICMLKRLKSLDVGNCFCLGKLPEDIGQLESLERLILSYTKIKHLPDSICMLKHLKYLKPSSWCSS</sequence>
<dbReference type="Gene3D" id="1.10.8.430">
    <property type="entry name" value="Helical domain of apoptotic protease-activating factors"/>
    <property type="match status" value="1"/>
</dbReference>
<evidence type="ECO:0000256" key="1">
    <source>
        <dbReference type="ARBA" id="ARBA00022614"/>
    </source>
</evidence>
<accession>A0A2U1NJW6</accession>
<dbReference type="AlphaFoldDB" id="A0A2U1NJW6"/>
<dbReference type="OrthoDB" id="2018313at2759"/>
<dbReference type="GO" id="GO:0006952">
    <property type="term" value="P:defense response"/>
    <property type="evidence" value="ECO:0007669"/>
    <property type="project" value="UniProtKB-KW"/>
</dbReference>
<dbReference type="SMART" id="SM00369">
    <property type="entry name" value="LRR_TYP"/>
    <property type="match status" value="4"/>
</dbReference>
<protein>
    <submittedName>
        <fullName evidence="7">Disease resistance protein (TIR-NBS-LRR class)</fullName>
    </submittedName>
</protein>
<organism evidence="7 8">
    <name type="scientific">Artemisia annua</name>
    <name type="common">Sweet wormwood</name>
    <dbReference type="NCBI Taxonomy" id="35608"/>
    <lineage>
        <taxon>Eukaryota</taxon>
        <taxon>Viridiplantae</taxon>
        <taxon>Streptophyta</taxon>
        <taxon>Embryophyta</taxon>
        <taxon>Tracheophyta</taxon>
        <taxon>Spermatophyta</taxon>
        <taxon>Magnoliopsida</taxon>
        <taxon>eudicotyledons</taxon>
        <taxon>Gunneridae</taxon>
        <taxon>Pentapetalae</taxon>
        <taxon>asterids</taxon>
        <taxon>campanulids</taxon>
        <taxon>Asterales</taxon>
        <taxon>Asteraceae</taxon>
        <taxon>Asteroideae</taxon>
        <taxon>Anthemideae</taxon>
        <taxon>Artemisiinae</taxon>
        <taxon>Artemisia</taxon>
    </lineage>
</organism>
<dbReference type="EMBL" id="PKPP01002678">
    <property type="protein sequence ID" value="PWA73768.1"/>
    <property type="molecule type" value="Genomic_DNA"/>
</dbReference>
<evidence type="ECO:0000256" key="5">
    <source>
        <dbReference type="SAM" id="MobiDB-lite"/>
    </source>
</evidence>
<dbReference type="PANTHER" id="PTHR11017:SF544">
    <property type="entry name" value="ADP-RIBOSYL CYCLASE_CYCLIC ADP-RIBOSE HYDROLASE"/>
    <property type="match status" value="1"/>
</dbReference>
<evidence type="ECO:0000256" key="2">
    <source>
        <dbReference type="ARBA" id="ARBA00022737"/>
    </source>
</evidence>
<dbReference type="GO" id="GO:0007165">
    <property type="term" value="P:signal transduction"/>
    <property type="evidence" value="ECO:0007669"/>
    <property type="project" value="InterPro"/>
</dbReference>
<keyword evidence="3" id="KW-0611">Plant defense</keyword>
<evidence type="ECO:0000259" key="6">
    <source>
        <dbReference type="PROSITE" id="PS50104"/>
    </source>
</evidence>
<proteinExistence type="predicted"/>
<keyword evidence="1" id="KW-0433">Leucine-rich repeat</keyword>
<dbReference type="Pfam" id="PF00931">
    <property type="entry name" value="NB-ARC"/>
    <property type="match status" value="1"/>
</dbReference>
<dbReference type="PROSITE" id="PS50104">
    <property type="entry name" value="TIR"/>
    <property type="match status" value="1"/>
</dbReference>